<dbReference type="AlphaFoldDB" id="A0A7S6ZRA9"/>
<dbReference type="InterPro" id="IPR007505">
    <property type="entry name" value="PDDEXK_7"/>
</dbReference>
<sequence length="211" mass="23393">MRTGVAGDTRAESLWLSPTWEIYERWCYARVTHCLRERHPGLRWSMHYSGTQGDCIRLVGTSPSLRIEAWLQRRFHAGDGKATGFRSISGVLVPDLLITVEAGDVRQMLVLDAKYRTSRSNVLDAMRSAHLYQDALRWNEDRPVASLLLVPRGGGAPWLEAPDFHAAHRVGVHVLSPDSPSSLLDALLGRWLAAVPVLAMSDVSDSGVEPT</sequence>
<keyword evidence="2" id="KW-1185">Reference proteome</keyword>
<gene>
    <name evidence="1" type="ORF">INQ41_07055</name>
</gene>
<dbReference type="KEGG" id="lcic:INQ41_07055"/>
<dbReference type="Proteomes" id="UP000594059">
    <property type="component" value="Chromosome"/>
</dbReference>
<protein>
    <submittedName>
        <fullName evidence="1">Uncharacterized protein</fullName>
    </submittedName>
</protein>
<organism evidence="1 2">
    <name type="scientific">Novilysobacter ciconiae</name>
    <dbReference type="NCBI Taxonomy" id="2781022"/>
    <lineage>
        <taxon>Bacteria</taxon>
        <taxon>Pseudomonadati</taxon>
        <taxon>Pseudomonadota</taxon>
        <taxon>Gammaproteobacteria</taxon>
        <taxon>Lysobacterales</taxon>
        <taxon>Lysobacteraceae</taxon>
        <taxon>Novilysobacter</taxon>
    </lineage>
</organism>
<reference evidence="1 2" key="1">
    <citation type="submission" date="2020-10" db="EMBL/GenBank/DDBJ databases">
        <title>complete genome sequencing of Lysobacter sp. H21R20.</title>
        <authorList>
            <person name="Bae J.-W."/>
            <person name="Lee S.-Y."/>
        </authorList>
    </citation>
    <scope>NUCLEOTIDE SEQUENCE [LARGE SCALE GENOMIC DNA]</scope>
    <source>
        <strain evidence="1 2">H21R20</strain>
    </source>
</reference>
<evidence type="ECO:0000313" key="2">
    <source>
        <dbReference type="Proteomes" id="UP000594059"/>
    </source>
</evidence>
<dbReference type="Pfam" id="PF04411">
    <property type="entry name" value="PDDEXK_7"/>
    <property type="match status" value="1"/>
</dbReference>
<name>A0A7S6ZRA9_9GAMM</name>
<accession>A0A7S6ZRA9</accession>
<evidence type="ECO:0000313" key="1">
    <source>
        <dbReference type="EMBL" id="QOW18484.1"/>
    </source>
</evidence>
<proteinExistence type="predicted"/>
<dbReference type="EMBL" id="CP063656">
    <property type="protein sequence ID" value="QOW18484.1"/>
    <property type="molecule type" value="Genomic_DNA"/>
</dbReference>
<dbReference type="RefSeq" id="WP_193983113.1">
    <property type="nucleotide sequence ID" value="NZ_CP063656.1"/>
</dbReference>